<keyword evidence="3" id="KW-1003">Cell membrane</keyword>
<dbReference type="InterPro" id="IPR050833">
    <property type="entry name" value="Poly_Biosynth_Transport"/>
</dbReference>
<keyword evidence="5 7" id="KW-1133">Transmembrane helix</keyword>
<feature type="transmembrane region" description="Helical" evidence="7">
    <location>
        <begin position="457"/>
        <end position="476"/>
    </location>
</feature>
<evidence type="ECO:0000256" key="2">
    <source>
        <dbReference type="ARBA" id="ARBA00007430"/>
    </source>
</evidence>
<feature type="transmembrane region" description="Helical" evidence="7">
    <location>
        <begin position="305"/>
        <end position="328"/>
    </location>
</feature>
<evidence type="ECO:0000256" key="4">
    <source>
        <dbReference type="ARBA" id="ARBA00022692"/>
    </source>
</evidence>
<feature type="transmembrane region" description="Helical" evidence="7">
    <location>
        <begin position="372"/>
        <end position="394"/>
    </location>
</feature>
<feature type="transmembrane region" description="Helical" evidence="7">
    <location>
        <begin position="163"/>
        <end position="182"/>
    </location>
</feature>
<feature type="transmembrane region" description="Helical" evidence="7">
    <location>
        <begin position="129"/>
        <end position="151"/>
    </location>
</feature>
<keyword evidence="6 7" id="KW-0472">Membrane</keyword>
<dbReference type="Proteomes" id="UP000034881">
    <property type="component" value="Unassembled WGS sequence"/>
</dbReference>
<keyword evidence="4 7" id="KW-0812">Transmembrane</keyword>
<comment type="similarity">
    <text evidence="2">Belongs to the polysaccharide synthase family.</text>
</comment>
<sequence length="492" mass="54793">MNERVEPIDPTQEFTADVIKKRAVKGAAILTGRNVLIQVVSFFSTALLTIFLAPSEFGVFFLVSAVKNFLAYFSDIGFAAALIQKREKLEAVELKTVFTVQQALIVLLLIVVFISTPLIKNIYNLDQKAVYLLWALTFSLLFSSLKTIPSVLMERKLEFNKWVIPQIIETIVFNLTAVYLAWRGFGITSYTVAVLLSGLLGLVITYIVQPWFPRFAFSLKAFKSVLKFGVPYQVNTLLAMIKDDGMTLFLGVIIGPQGVGLLGWAQKWAYAPLRFFMDQVIKVTFPAFSRLQDDKAALSDLVTKSIFFVCLLVFPALVILVLVAPILVQIIPKYIKWSPALFALSILALTSALAAITTPLTNTLNAIGKIYLTFKLMIMWTFLTWAFVPLFAYFFGLNGAAIGFTLVGLSSFVALRLVSKHVDINYKRSVGKPLLASIVMGVLVFLTGGLLPASFQQVIIMIVLGFVIYLFTIFALEPNLKTLIINQMKKRQ</sequence>
<dbReference type="PANTHER" id="PTHR30250">
    <property type="entry name" value="PST FAMILY PREDICTED COLANIC ACID TRANSPORTER"/>
    <property type="match status" value="1"/>
</dbReference>
<evidence type="ECO:0000313" key="8">
    <source>
        <dbReference type="EMBL" id="KKR42611.1"/>
    </source>
</evidence>
<dbReference type="PANTHER" id="PTHR30250:SF10">
    <property type="entry name" value="LIPOPOLYSACCHARIDE BIOSYNTHESIS PROTEIN WZXC"/>
    <property type="match status" value="1"/>
</dbReference>
<name>A0A0G0QYZ1_9BACT</name>
<evidence type="ECO:0000256" key="6">
    <source>
        <dbReference type="ARBA" id="ARBA00023136"/>
    </source>
</evidence>
<dbReference type="Pfam" id="PF13440">
    <property type="entry name" value="Polysacc_synt_3"/>
    <property type="match status" value="1"/>
</dbReference>
<evidence type="ECO:0000256" key="3">
    <source>
        <dbReference type="ARBA" id="ARBA00022475"/>
    </source>
</evidence>
<gene>
    <name evidence="8" type="ORF">UT77_C0001G0062</name>
</gene>
<feature type="transmembrane region" description="Helical" evidence="7">
    <location>
        <begin position="430"/>
        <end position="451"/>
    </location>
</feature>
<proteinExistence type="inferred from homology"/>
<feature type="transmembrane region" description="Helical" evidence="7">
    <location>
        <begin position="35"/>
        <end position="53"/>
    </location>
</feature>
<evidence type="ECO:0000256" key="5">
    <source>
        <dbReference type="ARBA" id="ARBA00022989"/>
    </source>
</evidence>
<feature type="transmembrane region" description="Helical" evidence="7">
    <location>
        <begin position="340"/>
        <end position="360"/>
    </location>
</feature>
<dbReference type="EMBL" id="LBYB01000001">
    <property type="protein sequence ID" value="KKR42611.1"/>
    <property type="molecule type" value="Genomic_DNA"/>
</dbReference>
<feature type="transmembrane region" description="Helical" evidence="7">
    <location>
        <begin position="59"/>
        <end position="83"/>
    </location>
</feature>
<evidence type="ECO:0000256" key="7">
    <source>
        <dbReference type="SAM" id="Phobius"/>
    </source>
</evidence>
<comment type="subcellular location">
    <subcellularLocation>
        <location evidence="1">Cell membrane</location>
        <topology evidence="1">Multi-pass membrane protein</topology>
    </subcellularLocation>
</comment>
<dbReference type="AlphaFoldDB" id="A0A0G0QYZ1"/>
<protein>
    <submittedName>
        <fullName evidence="8">Polysaccharide biosynthesis protein</fullName>
    </submittedName>
</protein>
<feature type="transmembrane region" description="Helical" evidence="7">
    <location>
        <begin position="400"/>
        <end position="418"/>
    </location>
</feature>
<organism evidence="8 9">
    <name type="scientific">Candidatus Daviesbacteria bacterium GW2011_GWC2_40_12</name>
    <dbReference type="NCBI Taxonomy" id="1618431"/>
    <lineage>
        <taxon>Bacteria</taxon>
        <taxon>Candidatus Daviesiibacteriota</taxon>
    </lineage>
</organism>
<reference evidence="8 9" key="1">
    <citation type="journal article" date="2015" name="Nature">
        <title>rRNA introns, odd ribosomes, and small enigmatic genomes across a large radiation of phyla.</title>
        <authorList>
            <person name="Brown C.T."/>
            <person name="Hug L.A."/>
            <person name="Thomas B.C."/>
            <person name="Sharon I."/>
            <person name="Castelle C.J."/>
            <person name="Singh A."/>
            <person name="Wilkins M.J."/>
            <person name="Williams K.H."/>
            <person name="Banfield J.F."/>
        </authorList>
    </citation>
    <scope>NUCLEOTIDE SEQUENCE [LARGE SCALE GENOMIC DNA]</scope>
</reference>
<dbReference type="GO" id="GO:0005886">
    <property type="term" value="C:plasma membrane"/>
    <property type="evidence" value="ECO:0007669"/>
    <property type="project" value="UniProtKB-SubCell"/>
</dbReference>
<feature type="transmembrane region" description="Helical" evidence="7">
    <location>
        <begin position="104"/>
        <end position="123"/>
    </location>
</feature>
<evidence type="ECO:0000313" key="9">
    <source>
        <dbReference type="Proteomes" id="UP000034881"/>
    </source>
</evidence>
<evidence type="ECO:0000256" key="1">
    <source>
        <dbReference type="ARBA" id="ARBA00004651"/>
    </source>
</evidence>
<comment type="caution">
    <text evidence="8">The sequence shown here is derived from an EMBL/GenBank/DDBJ whole genome shotgun (WGS) entry which is preliminary data.</text>
</comment>
<feature type="transmembrane region" description="Helical" evidence="7">
    <location>
        <begin position="188"/>
        <end position="208"/>
    </location>
</feature>
<accession>A0A0G0QYZ1</accession>